<dbReference type="InterPro" id="IPR003740">
    <property type="entry name" value="YitT"/>
</dbReference>
<keyword evidence="9" id="KW-1185">Reference proteome</keyword>
<accession>A0ABS2GL41</accession>
<proteinExistence type="predicted"/>
<dbReference type="Pfam" id="PF10035">
    <property type="entry name" value="DUF2179"/>
    <property type="match status" value="1"/>
</dbReference>
<name>A0ABS2GL41_9FIRM</name>
<keyword evidence="3 6" id="KW-0812">Transmembrane</keyword>
<keyword evidence="2" id="KW-1003">Cell membrane</keyword>
<protein>
    <submittedName>
        <fullName evidence="8">YitT family protein</fullName>
    </submittedName>
</protein>
<feature type="transmembrane region" description="Helical" evidence="6">
    <location>
        <begin position="117"/>
        <end position="138"/>
    </location>
</feature>
<organism evidence="8 9">
    <name type="scientific">Hydrogenoanaerobacterium saccharovorans</name>
    <dbReference type="NCBI Taxonomy" id="474960"/>
    <lineage>
        <taxon>Bacteria</taxon>
        <taxon>Bacillati</taxon>
        <taxon>Bacillota</taxon>
        <taxon>Clostridia</taxon>
        <taxon>Eubacteriales</taxon>
        <taxon>Oscillospiraceae</taxon>
        <taxon>Hydrogenoanaerobacterium</taxon>
    </lineage>
</organism>
<evidence type="ECO:0000259" key="7">
    <source>
        <dbReference type="Pfam" id="PF10035"/>
    </source>
</evidence>
<evidence type="ECO:0000313" key="8">
    <source>
        <dbReference type="EMBL" id="MBM6922190.1"/>
    </source>
</evidence>
<feature type="transmembrane region" description="Helical" evidence="6">
    <location>
        <begin position="86"/>
        <end position="105"/>
    </location>
</feature>
<dbReference type="PIRSF" id="PIRSF006483">
    <property type="entry name" value="Membrane_protein_YitT"/>
    <property type="match status" value="1"/>
</dbReference>
<feature type="transmembrane region" description="Helical" evidence="6">
    <location>
        <begin position="158"/>
        <end position="187"/>
    </location>
</feature>
<dbReference type="InterPro" id="IPR051461">
    <property type="entry name" value="UPF0750_membrane"/>
</dbReference>
<dbReference type="EMBL" id="JACSNR010000001">
    <property type="protein sequence ID" value="MBM6922190.1"/>
    <property type="molecule type" value="Genomic_DNA"/>
</dbReference>
<sequence length="290" mass="31342">MKSMQKLFSRENLKTFLIWNVGAFITAVGAYFFKYPNHFSFGGVSGITVVLGHYFPELSLGGINWVLNLALLVLGAVMLGKSFGVSTAYVTVSMSAFLSLFEVLFPMSQPLTDQPLLELIFGVLLPSVGAAVLFNVGASTGGTDIIAMILKKYTSADIGSALFLADFFIAAAAFPAFGATTGLFSLLGLGTKSLTVNFVMENMNLSKSFTIITDNPDPICRFIVEDLNRSASTYRAEGIYTHQDHTVIMTTMGRQQGSRLQRVIREADPHAFVVITNTSQVIGKGFRGGN</sequence>
<gene>
    <name evidence="8" type="ORF">H9X81_00585</name>
</gene>
<dbReference type="Proteomes" id="UP000724149">
    <property type="component" value="Unassembled WGS sequence"/>
</dbReference>
<keyword evidence="5 6" id="KW-0472">Membrane</keyword>
<comment type="caution">
    <text evidence="8">The sequence shown here is derived from an EMBL/GenBank/DDBJ whole genome shotgun (WGS) entry which is preliminary data.</text>
</comment>
<dbReference type="CDD" id="cd16380">
    <property type="entry name" value="YitT_C"/>
    <property type="match status" value="1"/>
</dbReference>
<dbReference type="InterPro" id="IPR015867">
    <property type="entry name" value="N-reg_PII/ATP_PRibTrfase_C"/>
</dbReference>
<dbReference type="PANTHER" id="PTHR33545:SF9">
    <property type="entry name" value="UPF0750 MEMBRANE PROTEIN YITE"/>
    <property type="match status" value="1"/>
</dbReference>
<dbReference type="PANTHER" id="PTHR33545">
    <property type="entry name" value="UPF0750 MEMBRANE PROTEIN YITT-RELATED"/>
    <property type="match status" value="1"/>
</dbReference>
<evidence type="ECO:0000313" key="9">
    <source>
        <dbReference type="Proteomes" id="UP000724149"/>
    </source>
</evidence>
<dbReference type="Gene3D" id="3.30.70.120">
    <property type="match status" value="1"/>
</dbReference>
<evidence type="ECO:0000256" key="5">
    <source>
        <dbReference type="ARBA" id="ARBA00023136"/>
    </source>
</evidence>
<feature type="transmembrane region" description="Helical" evidence="6">
    <location>
        <begin position="12"/>
        <end position="33"/>
    </location>
</feature>
<evidence type="ECO:0000256" key="2">
    <source>
        <dbReference type="ARBA" id="ARBA00022475"/>
    </source>
</evidence>
<evidence type="ECO:0000256" key="6">
    <source>
        <dbReference type="SAM" id="Phobius"/>
    </source>
</evidence>
<evidence type="ECO:0000256" key="1">
    <source>
        <dbReference type="ARBA" id="ARBA00004651"/>
    </source>
</evidence>
<keyword evidence="4 6" id="KW-1133">Transmembrane helix</keyword>
<comment type="subcellular location">
    <subcellularLocation>
        <location evidence="1">Cell membrane</location>
        <topology evidence="1">Multi-pass membrane protein</topology>
    </subcellularLocation>
</comment>
<evidence type="ECO:0000256" key="4">
    <source>
        <dbReference type="ARBA" id="ARBA00022989"/>
    </source>
</evidence>
<evidence type="ECO:0000256" key="3">
    <source>
        <dbReference type="ARBA" id="ARBA00022692"/>
    </source>
</evidence>
<reference evidence="8 9" key="1">
    <citation type="journal article" date="2021" name="Sci. Rep.">
        <title>The distribution of antibiotic resistance genes in chicken gut microbiota commensals.</title>
        <authorList>
            <person name="Juricova H."/>
            <person name="Matiasovicova J."/>
            <person name="Kubasova T."/>
            <person name="Cejkova D."/>
            <person name="Rychlik I."/>
        </authorList>
    </citation>
    <scope>NUCLEOTIDE SEQUENCE [LARGE SCALE GENOMIC DNA]</scope>
    <source>
        <strain evidence="8 9">An564</strain>
    </source>
</reference>
<dbReference type="InterPro" id="IPR019264">
    <property type="entry name" value="DUF2179"/>
</dbReference>
<dbReference type="Pfam" id="PF02588">
    <property type="entry name" value="YitT_membrane"/>
    <property type="match status" value="1"/>
</dbReference>
<feature type="domain" description="DUF2179" evidence="7">
    <location>
        <begin position="229"/>
        <end position="283"/>
    </location>
</feature>
<feature type="transmembrane region" description="Helical" evidence="6">
    <location>
        <begin position="62"/>
        <end position="80"/>
    </location>
</feature>